<accession>A0A6J5X4I8</accession>
<dbReference type="AlphaFoldDB" id="A0A6J5X4I8"/>
<sequence length="170" mass="18286">MLSGPEKSYHNPVVPRPPYRSCGYGLRQNSPSIPLAEAGSCSLRTQGADSSVLRGLRVTPHSCRNRVALFSFKGGKEASSFSKSTLPFGRDCAADYSTVVLTRNSPKPEGALLNPRGCETLCLLKPWRPSTKDIPKAQMSTSSLVPSAPSCLATLPCDMRALCHLRHPCA</sequence>
<reference evidence="4" key="1">
    <citation type="journal article" date="2020" name="Genome Biol.">
        <title>Gamete binning: chromosome-level and haplotype-resolved genome assembly enabled by high-throughput single-cell sequencing of gamete genomes.</title>
        <authorList>
            <person name="Campoy J.A."/>
            <person name="Sun H."/>
            <person name="Goel M."/>
            <person name="Jiao W.-B."/>
            <person name="Folz-Donahue K."/>
            <person name="Wang N."/>
            <person name="Rubio M."/>
            <person name="Liu C."/>
            <person name="Kukat C."/>
            <person name="Ruiz D."/>
            <person name="Huettel B."/>
            <person name="Schneeberger K."/>
        </authorList>
    </citation>
    <scope>NUCLEOTIDE SEQUENCE [LARGE SCALE GENOMIC DNA]</scope>
    <source>
        <strain evidence="4">cv. Rojo Pasion</strain>
    </source>
</reference>
<evidence type="ECO:0000313" key="2">
    <source>
        <dbReference type="EMBL" id="CAB4308936.1"/>
    </source>
</evidence>
<reference evidence="2 3" key="2">
    <citation type="submission" date="2020-05" db="EMBL/GenBank/DDBJ databases">
        <authorList>
            <person name="Campoy J."/>
            <person name="Schneeberger K."/>
            <person name="Spophaly S."/>
        </authorList>
    </citation>
    <scope>NUCLEOTIDE SEQUENCE [LARGE SCALE GENOMIC DNA]</scope>
    <source>
        <strain evidence="2">PruArmRojPasFocal</strain>
    </source>
</reference>
<name>A0A6J5X4I8_PRUAR</name>
<dbReference type="EMBL" id="CAEKDK010000004">
    <property type="protein sequence ID" value="CAB4278531.1"/>
    <property type="molecule type" value="Genomic_DNA"/>
</dbReference>
<evidence type="ECO:0000313" key="3">
    <source>
        <dbReference type="Proteomes" id="UP000507222"/>
    </source>
</evidence>
<gene>
    <name evidence="1" type="ORF">CURHAP_LOCUS29666</name>
    <name evidence="2" type="ORF">ORAREDHAP_LOCUS29300</name>
</gene>
<keyword evidence="4" id="KW-1185">Reference proteome</keyword>
<proteinExistence type="predicted"/>
<dbReference type="Proteomes" id="UP000507245">
    <property type="component" value="Unassembled WGS sequence"/>
</dbReference>
<evidence type="ECO:0000313" key="1">
    <source>
        <dbReference type="EMBL" id="CAB4278531.1"/>
    </source>
</evidence>
<protein>
    <submittedName>
        <fullName evidence="2">Uncharacterized protein</fullName>
    </submittedName>
</protein>
<dbReference type="EMBL" id="CAEKKB010000004">
    <property type="protein sequence ID" value="CAB4308936.1"/>
    <property type="molecule type" value="Genomic_DNA"/>
</dbReference>
<evidence type="ECO:0000313" key="4">
    <source>
        <dbReference type="Proteomes" id="UP000507245"/>
    </source>
</evidence>
<organism evidence="2 4">
    <name type="scientific">Prunus armeniaca</name>
    <name type="common">Apricot</name>
    <name type="synonym">Armeniaca vulgaris</name>
    <dbReference type="NCBI Taxonomy" id="36596"/>
    <lineage>
        <taxon>Eukaryota</taxon>
        <taxon>Viridiplantae</taxon>
        <taxon>Streptophyta</taxon>
        <taxon>Embryophyta</taxon>
        <taxon>Tracheophyta</taxon>
        <taxon>Spermatophyta</taxon>
        <taxon>Magnoliopsida</taxon>
        <taxon>eudicotyledons</taxon>
        <taxon>Gunneridae</taxon>
        <taxon>Pentapetalae</taxon>
        <taxon>rosids</taxon>
        <taxon>fabids</taxon>
        <taxon>Rosales</taxon>
        <taxon>Rosaceae</taxon>
        <taxon>Amygdaloideae</taxon>
        <taxon>Amygdaleae</taxon>
        <taxon>Prunus</taxon>
    </lineage>
</organism>
<dbReference type="Proteomes" id="UP000507222">
    <property type="component" value="Unassembled WGS sequence"/>
</dbReference>